<reference evidence="1" key="1">
    <citation type="journal article" date="2023" name="Plant Biotechnol. J.">
        <title>Chromosome-level wild Hevea brasiliensis genome provides new tools for genomic-assisted breeding and valuable loci to elevate rubber yield.</title>
        <authorList>
            <person name="Cheng H."/>
            <person name="Song X."/>
            <person name="Hu Y."/>
            <person name="Wu T."/>
            <person name="Yang Q."/>
            <person name="An Z."/>
            <person name="Feng S."/>
            <person name="Deng Z."/>
            <person name="Wu W."/>
            <person name="Zeng X."/>
            <person name="Tu M."/>
            <person name="Wang X."/>
            <person name="Huang H."/>
        </authorList>
    </citation>
    <scope>NUCLEOTIDE SEQUENCE</scope>
    <source>
        <strain evidence="1">MT/VB/25A 57/8</strain>
    </source>
</reference>
<dbReference type="InterPro" id="IPR043502">
    <property type="entry name" value="DNA/RNA_pol_sf"/>
</dbReference>
<organism evidence="1 2">
    <name type="scientific">Hevea brasiliensis</name>
    <name type="common">Para rubber tree</name>
    <name type="synonym">Siphonia brasiliensis</name>
    <dbReference type="NCBI Taxonomy" id="3981"/>
    <lineage>
        <taxon>Eukaryota</taxon>
        <taxon>Viridiplantae</taxon>
        <taxon>Streptophyta</taxon>
        <taxon>Embryophyta</taxon>
        <taxon>Tracheophyta</taxon>
        <taxon>Spermatophyta</taxon>
        <taxon>Magnoliopsida</taxon>
        <taxon>eudicotyledons</taxon>
        <taxon>Gunneridae</taxon>
        <taxon>Pentapetalae</taxon>
        <taxon>rosids</taxon>
        <taxon>fabids</taxon>
        <taxon>Malpighiales</taxon>
        <taxon>Euphorbiaceae</taxon>
        <taxon>Crotonoideae</taxon>
        <taxon>Micrandreae</taxon>
        <taxon>Hevea</taxon>
    </lineage>
</organism>
<dbReference type="Proteomes" id="UP001174677">
    <property type="component" value="Chromosome 14"/>
</dbReference>
<evidence type="ECO:0000313" key="2">
    <source>
        <dbReference type="Proteomes" id="UP001174677"/>
    </source>
</evidence>
<accession>A0ABQ9L4Z4</accession>
<feature type="non-terminal residue" evidence="1">
    <location>
        <position position="121"/>
    </location>
</feature>
<evidence type="ECO:0000313" key="1">
    <source>
        <dbReference type="EMBL" id="KAJ9159762.1"/>
    </source>
</evidence>
<sequence>DERDEPSLVLCGDETHTVNLGTEEIKRELKVVESGEFEDMVSLLKEFLIVFSWSYDDMTGLDPQIVTHKIPLISGTVPVKQKLRRMNPDTLHKVRDEVKKQYDAGFLEVVKYPQWIANVVP</sequence>
<gene>
    <name evidence="1" type="ORF">P3X46_025241</name>
</gene>
<keyword evidence="2" id="KW-1185">Reference proteome</keyword>
<dbReference type="SUPFAM" id="SSF56672">
    <property type="entry name" value="DNA/RNA polymerases"/>
    <property type="match status" value="1"/>
</dbReference>
<feature type="non-terminal residue" evidence="1">
    <location>
        <position position="1"/>
    </location>
</feature>
<comment type="caution">
    <text evidence="1">The sequence shown here is derived from an EMBL/GenBank/DDBJ whole genome shotgun (WGS) entry which is preliminary data.</text>
</comment>
<name>A0ABQ9L4Z4_HEVBR</name>
<dbReference type="Gene3D" id="3.10.10.10">
    <property type="entry name" value="HIV Type 1 Reverse Transcriptase, subunit A, domain 1"/>
    <property type="match status" value="1"/>
</dbReference>
<proteinExistence type="predicted"/>
<protein>
    <submittedName>
        <fullName evidence="1">Uncharacterized protein</fullName>
    </submittedName>
</protein>
<dbReference type="EMBL" id="JARPOI010000014">
    <property type="protein sequence ID" value="KAJ9159762.1"/>
    <property type="molecule type" value="Genomic_DNA"/>
</dbReference>